<organism evidence="1 2">
    <name type="scientific">Candidatus Peribacter riflensis</name>
    <dbReference type="NCBI Taxonomy" id="1735162"/>
    <lineage>
        <taxon>Bacteria</taxon>
        <taxon>Candidatus Peregrinibacteriota</taxon>
        <taxon>Candidatus Peribacteria</taxon>
        <taxon>Candidatus Peribacterales</taxon>
        <taxon>Candidatus Peribacteraceae</taxon>
        <taxon>Candidatus Peribacter</taxon>
    </lineage>
</organism>
<dbReference type="STRING" id="1735162.PeribacterB2_0953"/>
<sequence>MQYCKRCTYPIIAVNLSMGEDGVCSGCIVNEEKKRIDWAAREEELHELLFSYQKKDGSNYDCVVPVSGGKDSHFQVWYIKEKLKLNPLLVTYYTHNYTETGEKNLRNISRAFGVDHYVFTPSLETYKRMNRASFKMLGDMSWHFHCGMWTVPFRVAVQFNIPLVVYGEHGFLDLAGQYSFADRPEFTVRDRKESSLRGYDWNDFVGKEGLTEKDLLWAKFPTDEEVARVGVRGIFLGVYLYWDGNANAENMKKYGFQASEEAFERTYRRTSNVDDIHENGIKDWLKFVKFGYGRCTDHTSKDIRLGLMPREQGIALVRQYDHAIPQKSLKYFLSMTGMQEEEFFRIADTFRDPRVWWIQNGEWWKDNLWGEPSSYGEVLLPKDAWAKYQKKTS</sequence>
<evidence type="ECO:0000313" key="1">
    <source>
        <dbReference type="EMBL" id="ALM13617.1"/>
    </source>
</evidence>
<proteinExistence type="predicted"/>
<dbReference type="InterPro" id="IPR014729">
    <property type="entry name" value="Rossmann-like_a/b/a_fold"/>
</dbReference>
<protein>
    <submittedName>
        <fullName evidence="1">N-acetyl sugar amidotransferase</fullName>
    </submittedName>
</protein>
<reference evidence="1 2" key="2">
    <citation type="journal article" date="2016" name="PeerJ">
        <title>Analysis of five complete genome sequences for members of the class Peribacteria in the recently recognized Peregrinibacteria bacterial phylum.</title>
        <authorList>
            <person name="Anantharaman K."/>
            <person name="Brown C.T."/>
            <person name="Burstein D."/>
            <person name="Castelle C.J."/>
            <person name="Probst A.J."/>
            <person name="Thomas B.C."/>
            <person name="Williams K.H."/>
            <person name="Banfield J.F."/>
        </authorList>
    </citation>
    <scope>NUCLEOTIDE SEQUENCE [LARGE SCALE GENOMIC DNA]</scope>
    <source>
        <strain evidence="1">RIFOXYD1_FULL_PER-ii_59_16</strain>
    </source>
</reference>
<accession>A0A0S1SSV8</accession>
<dbReference type="EMBL" id="CP013065">
    <property type="protein sequence ID" value="ALM13617.1"/>
    <property type="molecule type" value="Genomic_DNA"/>
</dbReference>
<reference evidence="2" key="1">
    <citation type="submission" date="2015-10" db="EMBL/GenBank/DDBJ databases">
        <title>Analysis of five complete genome sequences for members of the class Peribacteria in the recently recognized Peregrinibacteria bacterial phylum.</title>
        <authorList>
            <person name="Anantharaman K."/>
            <person name="Brown C.T."/>
            <person name="Burstein D."/>
            <person name="Castelle C.J."/>
            <person name="Probst A.J."/>
            <person name="Thomas B.C."/>
            <person name="Williams K.H."/>
            <person name="Banfield J.F."/>
        </authorList>
    </citation>
    <scope>NUCLEOTIDE SEQUENCE [LARGE SCALE GENOMIC DNA]</scope>
</reference>
<dbReference type="AlphaFoldDB" id="A0A0S1SSV8"/>
<dbReference type="Proteomes" id="UP000069135">
    <property type="component" value="Chromosome"/>
</dbReference>
<accession>A0A0S1SRH4</accession>
<keyword evidence="1" id="KW-0808">Transferase</keyword>
<accession>A0A0S1SY63</accession>
<accession>A0A0S1SLP0</accession>
<dbReference type="KEGG" id="prf:PeribacterA2_0951"/>
<gene>
    <name evidence="1" type="ORF">PeribacterD1_0951</name>
</gene>
<name>A0A0S1SSV8_9BACT</name>
<dbReference type="GO" id="GO:0016740">
    <property type="term" value="F:transferase activity"/>
    <property type="evidence" value="ECO:0007669"/>
    <property type="project" value="UniProtKB-KW"/>
</dbReference>
<evidence type="ECO:0000313" key="2">
    <source>
        <dbReference type="Proteomes" id="UP000069135"/>
    </source>
</evidence>
<accession>A0A0S1SJ00</accession>
<dbReference type="SUPFAM" id="SSF52402">
    <property type="entry name" value="Adenine nucleotide alpha hydrolases-like"/>
    <property type="match status" value="1"/>
</dbReference>
<dbReference type="InterPro" id="IPR020022">
    <property type="entry name" value="N-acetyl_sugar_amidoTrfase"/>
</dbReference>
<dbReference type="Gene3D" id="3.40.50.620">
    <property type="entry name" value="HUPs"/>
    <property type="match status" value="1"/>
</dbReference>
<dbReference type="NCBIfam" id="TIGR03573">
    <property type="entry name" value="WbuX"/>
    <property type="match status" value="1"/>
</dbReference>